<dbReference type="InterPro" id="IPR029043">
    <property type="entry name" value="GcvT/YgfZ_C"/>
</dbReference>
<dbReference type="GO" id="GO:0001682">
    <property type="term" value="P:tRNA 5'-leader removal"/>
    <property type="evidence" value="ECO:0007669"/>
    <property type="project" value="InterPro"/>
</dbReference>
<dbReference type="PANTHER" id="PTHR22731:SF3">
    <property type="entry name" value="RIBONUCLEASES P_MRP PROTEIN SUBUNIT POP1"/>
    <property type="match status" value="1"/>
</dbReference>
<dbReference type="GO" id="GO:0005655">
    <property type="term" value="C:nucleolar ribonuclease P complex"/>
    <property type="evidence" value="ECO:0007669"/>
    <property type="project" value="InterPro"/>
</dbReference>
<comment type="subcellular location">
    <subcellularLocation>
        <location evidence="1">Nucleus</location>
    </subcellularLocation>
</comment>
<dbReference type="PANTHER" id="PTHR22731">
    <property type="entry name" value="RIBONUCLEASES P/MRP PROTEIN SUBUNIT POP1"/>
    <property type="match status" value="1"/>
</dbReference>
<dbReference type="EMBL" id="JACAZE010000024">
    <property type="protein sequence ID" value="KAF7291584.1"/>
    <property type="molecule type" value="Genomic_DNA"/>
</dbReference>
<dbReference type="SUPFAM" id="SSF103025">
    <property type="entry name" value="Folate-binding domain"/>
    <property type="match status" value="1"/>
</dbReference>
<evidence type="ECO:0008006" key="10">
    <source>
        <dbReference type="Google" id="ProtNLM"/>
    </source>
</evidence>
<feature type="domain" description="POPLD" evidence="6">
    <location>
        <begin position="492"/>
        <end position="583"/>
    </location>
</feature>
<dbReference type="Pfam" id="PF06978">
    <property type="entry name" value="POP1_N"/>
    <property type="match status" value="2"/>
</dbReference>
<comment type="caution">
    <text evidence="8">The sequence shown here is derived from an EMBL/GenBank/DDBJ whole genome shotgun (WGS) entry which is preliminary data.</text>
</comment>
<evidence type="ECO:0000313" key="8">
    <source>
        <dbReference type="EMBL" id="KAF7291584.1"/>
    </source>
</evidence>
<gene>
    <name evidence="8" type="ORF">HMN09_01249500</name>
</gene>
<feature type="domain" description="Pop1 N-terminal" evidence="5">
    <location>
        <begin position="51"/>
        <end position="132"/>
    </location>
</feature>
<dbReference type="SUPFAM" id="SSF101790">
    <property type="entry name" value="Aminomethyltransferase beta-barrel domain"/>
    <property type="match status" value="1"/>
</dbReference>
<dbReference type="OrthoDB" id="442863at2759"/>
<evidence type="ECO:0000259" key="7">
    <source>
        <dbReference type="Pfam" id="PF22770"/>
    </source>
</evidence>
<accession>A0A8H6VRX9</accession>
<keyword evidence="9" id="KW-1185">Reference proteome</keyword>
<evidence type="ECO:0000256" key="3">
    <source>
        <dbReference type="ARBA" id="ARBA00023242"/>
    </source>
</evidence>
<dbReference type="Pfam" id="PF22770">
    <property type="entry name" value="POP1_C"/>
    <property type="match status" value="1"/>
</dbReference>
<dbReference type="InterPro" id="IPR012590">
    <property type="entry name" value="POPLD_dom"/>
</dbReference>
<feature type="domain" description="Pop1 N-terminal" evidence="5">
    <location>
        <begin position="139"/>
        <end position="203"/>
    </location>
</feature>
<proteinExistence type="predicted"/>
<feature type="domain" description="POP1 C-terminal" evidence="7">
    <location>
        <begin position="726"/>
        <end position="791"/>
    </location>
</feature>
<dbReference type="AlphaFoldDB" id="A0A8H6VRX9"/>
<dbReference type="GO" id="GO:0000172">
    <property type="term" value="C:ribonuclease MRP complex"/>
    <property type="evidence" value="ECO:0007669"/>
    <property type="project" value="InterPro"/>
</dbReference>
<evidence type="ECO:0000313" key="9">
    <source>
        <dbReference type="Proteomes" id="UP000613580"/>
    </source>
</evidence>
<dbReference type="InterPro" id="IPR039182">
    <property type="entry name" value="Pop1"/>
</dbReference>
<name>A0A8H6VRX9_MYCCL</name>
<dbReference type="InterPro" id="IPR055079">
    <property type="entry name" value="POP1_C"/>
</dbReference>
<organism evidence="8 9">
    <name type="scientific">Mycena chlorophos</name>
    <name type="common">Agaric fungus</name>
    <name type="synonym">Agaricus chlorophos</name>
    <dbReference type="NCBI Taxonomy" id="658473"/>
    <lineage>
        <taxon>Eukaryota</taxon>
        <taxon>Fungi</taxon>
        <taxon>Dikarya</taxon>
        <taxon>Basidiomycota</taxon>
        <taxon>Agaricomycotina</taxon>
        <taxon>Agaricomycetes</taxon>
        <taxon>Agaricomycetidae</taxon>
        <taxon>Agaricales</taxon>
        <taxon>Marasmiineae</taxon>
        <taxon>Mycenaceae</taxon>
        <taxon>Mycena</taxon>
    </lineage>
</organism>
<dbReference type="InterPro" id="IPR009723">
    <property type="entry name" value="Pop1_N"/>
</dbReference>
<reference evidence="8" key="1">
    <citation type="submission" date="2020-05" db="EMBL/GenBank/DDBJ databases">
        <title>Mycena genomes resolve the evolution of fungal bioluminescence.</title>
        <authorList>
            <person name="Tsai I.J."/>
        </authorList>
    </citation>
    <scope>NUCLEOTIDE SEQUENCE</scope>
    <source>
        <strain evidence="8">110903Hualien_Pintung</strain>
    </source>
</reference>
<protein>
    <recommendedName>
        <fullName evidence="10">POP1-domain-containing protein</fullName>
    </recommendedName>
</protein>
<evidence type="ECO:0000256" key="2">
    <source>
        <dbReference type="ARBA" id="ARBA00022694"/>
    </source>
</evidence>
<evidence type="ECO:0000256" key="4">
    <source>
        <dbReference type="SAM" id="MobiDB-lite"/>
    </source>
</evidence>
<sequence length="797" mass="89111">MSKRQADEQSGRDRKKQKLKDARTIPVQLAGPSAVPVVGKRLPGALDVEKFAEARAYEINSMHTAMKSASASATHRIWQTLPRHLRRRAASHDVRRMPLRLRDKARQEMTNTLKKKKPLARLRSKQGKAKRLGRTESLLKRQKEKTWLETHIWHSKRMHMEDMWGHRLAVTPTEKAFRPSLRAAVHGSILHDASYYATFQLHGPQTILSDILSLLSDPQDVSPGAKRYLPGQRTAETHVYEPQLYPYGLIGPATIIWRPQNETPTRKGKGKQKATDAQPQDANNITRSVWIRAHPSISDAIFETIKKSASIILDRARAVAPPGTVLEDLGVELEDLSDEINAFEIMGPKASQVIKGALNPISAEEREDFRKFWQSLTDLQTAGNLPRNMIIGFKVLDPRLKFPPKNAKPHVTNQLPKIVPSGALAQTELWDSSIRETLKKPRYKKKDLDERRSKHLIPGTPLDPLRQDDRVPIMLIQRTVERSSSSGLSLHGWTMLLPAGWGMPFFSSLTYTGTRVGGQRERRVQSFEAGTGYFPHDYPPIPLYEAVVGKQAEHDKARWERTPPAKKPNYEALGTRSPWRADWEVVLGLGLPADGLVPAQREPESSPAAVIQPWLFRGALVSSIIDKMAQPGVEPSFVLYNELHARRTKRSMDALAATATPEALLRGALVRVEVKPLGRGNPHELAAIHFLEDDEVKQWRTLPAAELDSDEVSANAHPLGAAVLSQDSIIGYVTSGNFSLTHGTGFALGAVSLTSWLRLKEQVSRLDSKELLIKVRNRDGQICRAARLSLLEPPMPT</sequence>
<keyword evidence="2" id="KW-0819">tRNA processing</keyword>
<evidence type="ECO:0000259" key="5">
    <source>
        <dbReference type="Pfam" id="PF06978"/>
    </source>
</evidence>
<feature type="region of interest" description="Disordered" evidence="4">
    <location>
        <begin position="260"/>
        <end position="281"/>
    </location>
</feature>
<dbReference type="Proteomes" id="UP000613580">
    <property type="component" value="Unassembled WGS sequence"/>
</dbReference>
<feature type="region of interest" description="Disordered" evidence="4">
    <location>
        <begin position="1"/>
        <end position="23"/>
    </location>
</feature>
<evidence type="ECO:0000259" key="6">
    <source>
        <dbReference type="Pfam" id="PF08170"/>
    </source>
</evidence>
<feature type="compositionally biased region" description="Basic and acidic residues" evidence="4">
    <location>
        <begin position="1"/>
        <end position="12"/>
    </location>
</feature>
<keyword evidence="3" id="KW-0539">Nucleus</keyword>
<dbReference type="Pfam" id="PF08170">
    <property type="entry name" value="POPLD"/>
    <property type="match status" value="1"/>
</dbReference>
<evidence type="ECO:0000256" key="1">
    <source>
        <dbReference type="ARBA" id="ARBA00004123"/>
    </source>
</evidence>